<accession>A0A6M4INQ0</accession>
<evidence type="ECO:0000313" key="2">
    <source>
        <dbReference type="Proteomes" id="UP000500938"/>
    </source>
</evidence>
<name>A0A6M4INQ0_9BACT</name>
<proteinExistence type="predicted"/>
<sequence length="130" mass="13711">MLELLVVLVILAITTAIVPLAWRSPRATDESALDRLTQSARREAIRRGEELRLRVDLDGAWVLAAREGTDVLETGRIAAPSAAIALRVDALGTCRPGSDMAAIGDAPSGVSFDMLSCRFLPLAASAASTP</sequence>
<dbReference type="KEGG" id="ggr:HKW67_09105"/>
<evidence type="ECO:0008006" key="3">
    <source>
        <dbReference type="Google" id="ProtNLM"/>
    </source>
</evidence>
<keyword evidence="2" id="KW-1185">Reference proteome</keyword>
<dbReference type="EMBL" id="CP053085">
    <property type="protein sequence ID" value="QJR35655.1"/>
    <property type="molecule type" value="Genomic_DNA"/>
</dbReference>
<evidence type="ECO:0000313" key="1">
    <source>
        <dbReference type="EMBL" id="QJR35655.1"/>
    </source>
</evidence>
<organism evidence="1 2">
    <name type="scientific">Gemmatimonas groenlandica</name>
    <dbReference type="NCBI Taxonomy" id="2732249"/>
    <lineage>
        <taxon>Bacteria</taxon>
        <taxon>Pseudomonadati</taxon>
        <taxon>Gemmatimonadota</taxon>
        <taxon>Gemmatimonadia</taxon>
        <taxon>Gemmatimonadales</taxon>
        <taxon>Gemmatimonadaceae</taxon>
        <taxon>Gemmatimonas</taxon>
    </lineage>
</organism>
<dbReference type="Proteomes" id="UP000500938">
    <property type="component" value="Chromosome"/>
</dbReference>
<dbReference type="InterPro" id="IPR045584">
    <property type="entry name" value="Pilin-like"/>
</dbReference>
<dbReference type="AlphaFoldDB" id="A0A6M4INQ0"/>
<gene>
    <name evidence="1" type="ORF">HKW67_09105</name>
</gene>
<reference evidence="1 2" key="1">
    <citation type="submission" date="2020-05" db="EMBL/GenBank/DDBJ databases">
        <title>Complete genome sequence of Gemmatimonas greenlandica TET16.</title>
        <authorList>
            <person name="Zeng Y."/>
        </authorList>
    </citation>
    <scope>NUCLEOTIDE SEQUENCE [LARGE SCALE GENOMIC DNA]</scope>
    <source>
        <strain evidence="1 2">TET16</strain>
    </source>
</reference>
<protein>
    <recommendedName>
        <fullName evidence="3">General secretion pathway GspH domain-containing protein</fullName>
    </recommendedName>
</protein>
<dbReference type="SUPFAM" id="SSF54523">
    <property type="entry name" value="Pili subunits"/>
    <property type="match status" value="1"/>
</dbReference>